<keyword evidence="1" id="KW-0732">Signal</keyword>
<evidence type="ECO:0000256" key="1">
    <source>
        <dbReference type="SAM" id="SignalP"/>
    </source>
</evidence>
<feature type="chain" id="PRO_5020458439" evidence="1">
    <location>
        <begin position="24"/>
        <end position="183"/>
    </location>
</feature>
<organism evidence="2 3">
    <name type="scientific">Flavobacterium rhamnosiphilum</name>
    <dbReference type="NCBI Taxonomy" id="2541724"/>
    <lineage>
        <taxon>Bacteria</taxon>
        <taxon>Pseudomonadati</taxon>
        <taxon>Bacteroidota</taxon>
        <taxon>Flavobacteriia</taxon>
        <taxon>Flavobacteriales</taxon>
        <taxon>Flavobacteriaceae</taxon>
        <taxon>Flavobacterium</taxon>
    </lineage>
</organism>
<name>A0A4R5F7D7_9FLAO</name>
<sequence>MKLRAVHRILGVLILILFSSSCASDLDYNQVYDIKLEPVFIANLAYFDIPADEFVTGGMEHTVITDAPTVDVFNDKFFRDNLKRVDLFFEVNNTINRGYRIDLVFLDRNNQPVHSTNFTVLAYTGVENIVTKTEVFENATLDLLKRTTKITFTLTMFAGPPLNENSTGSLKLRSGVTAYFVVE</sequence>
<dbReference type="OrthoDB" id="1448832at2"/>
<protein>
    <submittedName>
        <fullName evidence="2">Uncharacterized protein</fullName>
    </submittedName>
</protein>
<proteinExistence type="predicted"/>
<dbReference type="EMBL" id="SMLG01000006">
    <property type="protein sequence ID" value="TDE44001.1"/>
    <property type="molecule type" value="Genomic_DNA"/>
</dbReference>
<accession>A0A4R5F7D7</accession>
<gene>
    <name evidence="2" type="ORF">E0I26_09415</name>
</gene>
<evidence type="ECO:0000313" key="3">
    <source>
        <dbReference type="Proteomes" id="UP000294814"/>
    </source>
</evidence>
<evidence type="ECO:0000313" key="2">
    <source>
        <dbReference type="EMBL" id="TDE44001.1"/>
    </source>
</evidence>
<comment type="caution">
    <text evidence="2">The sequence shown here is derived from an EMBL/GenBank/DDBJ whole genome shotgun (WGS) entry which is preliminary data.</text>
</comment>
<dbReference type="PROSITE" id="PS51257">
    <property type="entry name" value="PROKAR_LIPOPROTEIN"/>
    <property type="match status" value="1"/>
</dbReference>
<dbReference type="Proteomes" id="UP000294814">
    <property type="component" value="Unassembled WGS sequence"/>
</dbReference>
<keyword evidence="3" id="KW-1185">Reference proteome</keyword>
<dbReference type="AlphaFoldDB" id="A0A4R5F7D7"/>
<feature type="signal peptide" evidence="1">
    <location>
        <begin position="1"/>
        <end position="23"/>
    </location>
</feature>
<reference evidence="2 3" key="1">
    <citation type="submission" date="2019-03" db="EMBL/GenBank/DDBJ databases">
        <title>Novel species of Flavobacterium.</title>
        <authorList>
            <person name="Liu Q."/>
            <person name="Xin Y.-H."/>
        </authorList>
    </citation>
    <scope>NUCLEOTIDE SEQUENCE [LARGE SCALE GENOMIC DNA]</scope>
    <source>
        <strain evidence="2 3">LB3P52</strain>
    </source>
</reference>